<protein>
    <recommendedName>
        <fullName evidence="2">Glycosyltransferase 2-like domain-containing protein</fullName>
    </recommendedName>
</protein>
<dbReference type="OrthoDB" id="6119243at2759"/>
<dbReference type="Pfam" id="PF00535">
    <property type="entry name" value="Glycos_transf_2"/>
    <property type="match status" value="1"/>
</dbReference>
<feature type="domain" description="Glycosyltransferase 2-like" evidence="2">
    <location>
        <begin position="27"/>
        <end position="117"/>
    </location>
</feature>
<evidence type="ECO:0000259" key="2">
    <source>
        <dbReference type="Pfam" id="PF00535"/>
    </source>
</evidence>
<comment type="caution">
    <text evidence="3">The sequence shown here is derived from an EMBL/GenBank/DDBJ whole genome shotgun (WGS) entry which is preliminary data.</text>
</comment>
<evidence type="ECO:0000313" key="3">
    <source>
        <dbReference type="EMBL" id="CAG7830061.1"/>
    </source>
</evidence>
<keyword evidence="4" id="KW-1185">Reference proteome</keyword>
<dbReference type="Proteomes" id="UP000708208">
    <property type="component" value="Unassembled WGS sequence"/>
</dbReference>
<proteinExistence type="predicted"/>
<dbReference type="GO" id="GO:0005794">
    <property type="term" value="C:Golgi apparatus"/>
    <property type="evidence" value="ECO:0007669"/>
    <property type="project" value="TreeGrafter"/>
</dbReference>
<accession>A0A8J2LXC1</accession>
<dbReference type="InterPro" id="IPR001173">
    <property type="entry name" value="Glyco_trans_2-like"/>
</dbReference>
<keyword evidence="1" id="KW-1015">Disulfide bond</keyword>
<dbReference type="PANTHER" id="PTHR11675">
    <property type="entry name" value="N-ACETYLGALACTOSAMINYLTRANSFERASE"/>
    <property type="match status" value="1"/>
</dbReference>
<evidence type="ECO:0000313" key="4">
    <source>
        <dbReference type="Proteomes" id="UP000708208"/>
    </source>
</evidence>
<dbReference type="PANTHER" id="PTHR11675:SF43">
    <property type="entry name" value="POLYPEPTIDE N-ACETYLGALACTOSAMINYLTRANSFERASE 1"/>
    <property type="match status" value="1"/>
</dbReference>
<dbReference type="EMBL" id="CAJVCH010554063">
    <property type="protein sequence ID" value="CAG7830061.1"/>
    <property type="molecule type" value="Genomic_DNA"/>
</dbReference>
<feature type="non-terminal residue" evidence="3">
    <location>
        <position position="117"/>
    </location>
</feature>
<organism evidence="3 4">
    <name type="scientific">Allacma fusca</name>
    <dbReference type="NCBI Taxonomy" id="39272"/>
    <lineage>
        <taxon>Eukaryota</taxon>
        <taxon>Metazoa</taxon>
        <taxon>Ecdysozoa</taxon>
        <taxon>Arthropoda</taxon>
        <taxon>Hexapoda</taxon>
        <taxon>Collembola</taxon>
        <taxon>Symphypleona</taxon>
        <taxon>Sminthuridae</taxon>
        <taxon>Allacma</taxon>
    </lineage>
</organism>
<reference evidence="3" key="1">
    <citation type="submission" date="2021-06" db="EMBL/GenBank/DDBJ databases">
        <authorList>
            <person name="Hodson N. C."/>
            <person name="Mongue J. A."/>
            <person name="Jaron S. K."/>
        </authorList>
    </citation>
    <scope>NUCLEOTIDE SEQUENCE</scope>
</reference>
<dbReference type="GO" id="GO:0004653">
    <property type="term" value="F:polypeptide N-acetylgalactosaminyltransferase activity"/>
    <property type="evidence" value="ECO:0007669"/>
    <property type="project" value="TreeGrafter"/>
</dbReference>
<sequence>IERSLPDIRQSRCKEPGRYLTNLPKTSIIIIFHNEAWTVLLRTVHSVINRSPPELLQEIILVDDNSTMSHLKGQLDTYMRRFVKVKIVRAPGRVGLIRARMLGADIATGEVLTFLDS</sequence>
<evidence type="ECO:0000256" key="1">
    <source>
        <dbReference type="ARBA" id="ARBA00023157"/>
    </source>
</evidence>
<dbReference type="AlphaFoldDB" id="A0A8J2LXC1"/>
<dbReference type="GO" id="GO:0006493">
    <property type="term" value="P:protein O-linked glycosylation"/>
    <property type="evidence" value="ECO:0007669"/>
    <property type="project" value="TreeGrafter"/>
</dbReference>
<gene>
    <name evidence="3" type="ORF">AFUS01_LOCUS39888</name>
</gene>
<feature type="non-terminal residue" evidence="3">
    <location>
        <position position="1"/>
    </location>
</feature>
<name>A0A8J2LXC1_9HEXA</name>